<name>A0ABS8YT79_9BACL</name>
<sequence>MKILVVVAHPRTDSLTSSMTKRFTEGLIEAGHEYEIADLYAEGFNPLLYPQDEPDWNNPSKAYSDEVLREMDRIRASDALAFIFPIWWYSVPAILKGYFDRVWNYGFAYGPAKLPVQKIRWIALVGETQAKFEKREYHLLVQQHLNVGLAGYTGVQDSNVHFMYNTIGEFAEGQQEKNEAHFSALLNEAYRIGHTF</sequence>
<dbReference type="EMBL" id="JAJNBZ010000058">
    <property type="protein sequence ID" value="MCE5173550.1"/>
    <property type="molecule type" value="Genomic_DNA"/>
</dbReference>
<keyword evidence="2 4" id="KW-0560">Oxidoreductase</keyword>
<feature type="domain" description="Flavodoxin-like fold" evidence="3">
    <location>
        <begin position="1"/>
        <end position="180"/>
    </location>
</feature>
<protein>
    <submittedName>
        <fullName evidence="4">NAD(P)H oxidoreductase</fullName>
        <ecNumber evidence="4">1.6.99.-</ecNumber>
    </submittedName>
</protein>
<evidence type="ECO:0000313" key="4">
    <source>
        <dbReference type="EMBL" id="MCE5173550.1"/>
    </source>
</evidence>
<reference evidence="4 5" key="1">
    <citation type="submission" date="2021-11" db="EMBL/GenBank/DDBJ databases">
        <title>Draft genome sequence of Paenibacillus profundus YoMME, a new Gram-positive bacteria with exoelectrogenic properties.</title>
        <authorList>
            <person name="Hubenova Y."/>
            <person name="Hubenova E."/>
            <person name="Manasiev Y."/>
            <person name="Peykov S."/>
            <person name="Mitov M."/>
        </authorList>
    </citation>
    <scope>NUCLEOTIDE SEQUENCE [LARGE SCALE GENOMIC DNA]</scope>
    <source>
        <strain evidence="4 5">YoMME</strain>
    </source>
</reference>
<accession>A0ABS8YT79</accession>
<dbReference type="Pfam" id="PF02525">
    <property type="entry name" value="Flavodoxin_2"/>
    <property type="match status" value="1"/>
</dbReference>
<dbReference type="Gene3D" id="3.40.50.360">
    <property type="match status" value="1"/>
</dbReference>
<dbReference type="PANTHER" id="PTHR10204:SF34">
    <property type="entry name" value="NAD(P)H DEHYDROGENASE [QUINONE] 1 ISOFORM 1"/>
    <property type="match status" value="1"/>
</dbReference>
<keyword evidence="5" id="KW-1185">Reference proteome</keyword>
<comment type="similarity">
    <text evidence="1">Belongs to the NAD(P)H dehydrogenase (quinone) family.</text>
</comment>
<dbReference type="PANTHER" id="PTHR10204">
    <property type="entry name" value="NAD P H OXIDOREDUCTASE-RELATED"/>
    <property type="match status" value="1"/>
</dbReference>
<dbReference type="InterPro" id="IPR003680">
    <property type="entry name" value="Flavodoxin_fold"/>
</dbReference>
<gene>
    <name evidence="4" type="ORF">LQV63_30435</name>
</gene>
<dbReference type="GO" id="GO:0016491">
    <property type="term" value="F:oxidoreductase activity"/>
    <property type="evidence" value="ECO:0007669"/>
    <property type="project" value="UniProtKB-KW"/>
</dbReference>
<dbReference type="SUPFAM" id="SSF52218">
    <property type="entry name" value="Flavoproteins"/>
    <property type="match status" value="1"/>
</dbReference>
<evidence type="ECO:0000259" key="3">
    <source>
        <dbReference type="Pfam" id="PF02525"/>
    </source>
</evidence>
<dbReference type="EC" id="1.6.99.-" evidence="4"/>
<dbReference type="Proteomes" id="UP001199916">
    <property type="component" value="Unassembled WGS sequence"/>
</dbReference>
<dbReference type="InterPro" id="IPR029039">
    <property type="entry name" value="Flavoprotein-like_sf"/>
</dbReference>
<proteinExistence type="inferred from homology"/>
<dbReference type="NCBIfam" id="NF007280">
    <property type="entry name" value="PRK09739.1"/>
    <property type="match status" value="1"/>
</dbReference>
<comment type="caution">
    <text evidence="4">The sequence shown here is derived from an EMBL/GenBank/DDBJ whole genome shotgun (WGS) entry which is preliminary data.</text>
</comment>
<evidence type="ECO:0000313" key="5">
    <source>
        <dbReference type="Proteomes" id="UP001199916"/>
    </source>
</evidence>
<organism evidence="4 5">
    <name type="scientific">Paenibacillus profundus</name>
    <dbReference type="NCBI Taxonomy" id="1173085"/>
    <lineage>
        <taxon>Bacteria</taxon>
        <taxon>Bacillati</taxon>
        <taxon>Bacillota</taxon>
        <taxon>Bacilli</taxon>
        <taxon>Bacillales</taxon>
        <taxon>Paenibacillaceae</taxon>
        <taxon>Paenibacillus</taxon>
    </lineage>
</organism>
<evidence type="ECO:0000256" key="2">
    <source>
        <dbReference type="ARBA" id="ARBA00023002"/>
    </source>
</evidence>
<dbReference type="RefSeq" id="WP_233699475.1">
    <property type="nucleotide sequence ID" value="NZ_JAJNBZ010000058.1"/>
</dbReference>
<dbReference type="InterPro" id="IPR051545">
    <property type="entry name" value="NAD(P)H_dehydrogenase_qn"/>
</dbReference>
<evidence type="ECO:0000256" key="1">
    <source>
        <dbReference type="ARBA" id="ARBA00006252"/>
    </source>
</evidence>